<dbReference type="Proteomes" id="UP000218209">
    <property type="component" value="Unassembled WGS sequence"/>
</dbReference>
<evidence type="ECO:0000313" key="2">
    <source>
        <dbReference type="EMBL" id="OSX73556.1"/>
    </source>
</evidence>
<evidence type="ECO:0000313" key="3">
    <source>
        <dbReference type="Proteomes" id="UP000218209"/>
    </source>
</evidence>
<feature type="region of interest" description="Disordered" evidence="1">
    <location>
        <begin position="1"/>
        <end position="33"/>
    </location>
</feature>
<dbReference type="AlphaFoldDB" id="A0A1X6NYH3"/>
<sequence length="458" mass="46403">MPSMAGPPRRPPLRGAVAKPPGGGGGGAGAGAPPVTLAEAVARLVAKYEAAAAARGGCAVAAGAPLSSPSASSSVTSTVTATAAATATATATATAAAAAAAAAADAAAAAASHRPPPGADSVELKAGRKARRYASMLLAKLLDDPTTSPSAAGAFRDLARRLDAHEFARPPPVGAPGWARQAWPFDVDAFVDAVHGSFVGLYGYVAVPGASPDVTATLAGVPTPVSAVPPAERRALRRLADDFDQAMGHVPFVPSRIPRCRLVTGAARRAVMARLALSAAEDRLAARSAAAASAPRPDEAAQRALCDAVAALPPTRMRGLIALVARLTGRADLASSADVTVDVPSLDDRTLGAIGDFLGGRRCVADEERRVAALRSAVARKEAAAAREEVELAQPITTKVKVQRRFQAQVHVPGWAAVVPGGERAREGGGRGSVLRHRRAVCAHRRPRQPTTAAAPTC</sequence>
<accession>A0A1X6NYH3</accession>
<reference evidence="2 3" key="1">
    <citation type="submission" date="2017-03" db="EMBL/GenBank/DDBJ databases">
        <title>WGS assembly of Porphyra umbilicalis.</title>
        <authorList>
            <person name="Brawley S.H."/>
            <person name="Blouin N.A."/>
            <person name="Ficko-Blean E."/>
            <person name="Wheeler G.L."/>
            <person name="Lohr M."/>
            <person name="Goodson H.V."/>
            <person name="Jenkins J.W."/>
            <person name="Blaby-Haas C.E."/>
            <person name="Helliwell K.E."/>
            <person name="Chan C."/>
            <person name="Marriage T."/>
            <person name="Bhattacharya D."/>
            <person name="Klein A.S."/>
            <person name="Badis Y."/>
            <person name="Brodie J."/>
            <person name="Cao Y."/>
            <person name="Collen J."/>
            <person name="Dittami S.M."/>
            <person name="Gachon C.M."/>
            <person name="Green B.R."/>
            <person name="Karpowicz S."/>
            <person name="Kim J.W."/>
            <person name="Kudahl U."/>
            <person name="Lin S."/>
            <person name="Michel G."/>
            <person name="Mittag M."/>
            <person name="Olson B.J."/>
            <person name="Pangilinan J."/>
            <person name="Peng Y."/>
            <person name="Qiu H."/>
            <person name="Shu S."/>
            <person name="Singer J.T."/>
            <person name="Smith A.G."/>
            <person name="Sprecher B.N."/>
            <person name="Wagner V."/>
            <person name="Wang W."/>
            <person name="Wang Z.-Y."/>
            <person name="Yan J."/>
            <person name="Yarish C."/>
            <person name="Zoeuner-Riek S."/>
            <person name="Zhuang Y."/>
            <person name="Zou Y."/>
            <person name="Lindquist E.A."/>
            <person name="Grimwood J."/>
            <person name="Barry K."/>
            <person name="Rokhsar D.S."/>
            <person name="Schmutz J."/>
            <person name="Stiller J.W."/>
            <person name="Grossman A.R."/>
            <person name="Prochnik S.E."/>
        </authorList>
    </citation>
    <scope>NUCLEOTIDE SEQUENCE [LARGE SCALE GENOMIC DNA]</scope>
    <source>
        <strain evidence="2">4086291</strain>
    </source>
</reference>
<dbReference type="EMBL" id="KV918990">
    <property type="protein sequence ID" value="OSX73556.1"/>
    <property type="molecule type" value="Genomic_DNA"/>
</dbReference>
<keyword evidence="3" id="KW-1185">Reference proteome</keyword>
<evidence type="ECO:0008006" key="4">
    <source>
        <dbReference type="Google" id="ProtNLM"/>
    </source>
</evidence>
<organism evidence="2 3">
    <name type="scientific">Porphyra umbilicalis</name>
    <name type="common">Purple laver</name>
    <name type="synonym">Red alga</name>
    <dbReference type="NCBI Taxonomy" id="2786"/>
    <lineage>
        <taxon>Eukaryota</taxon>
        <taxon>Rhodophyta</taxon>
        <taxon>Bangiophyceae</taxon>
        <taxon>Bangiales</taxon>
        <taxon>Bangiaceae</taxon>
        <taxon>Porphyra</taxon>
    </lineage>
</organism>
<protein>
    <recommendedName>
        <fullName evidence="4">NET domain-containing protein</fullName>
    </recommendedName>
</protein>
<name>A0A1X6NYH3_PORUM</name>
<proteinExistence type="predicted"/>
<evidence type="ECO:0000256" key="1">
    <source>
        <dbReference type="SAM" id="MobiDB-lite"/>
    </source>
</evidence>
<feature type="compositionally biased region" description="Gly residues" evidence="1">
    <location>
        <begin position="21"/>
        <end position="30"/>
    </location>
</feature>
<gene>
    <name evidence="2" type="ORF">BU14_0339s0020</name>
</gene>